<evidence type="ECO:0000256" key="1">
    <source>
        <dbReference type="ARBA" id="ARBA00004477"/>
    </source>
</evidence>
<protein>
    <submittedName>
        <fullName evidence="11">Putative membrane transport protein</fullName>
    </submittedName>
</protein>
<dbReference type="GO" id="GO:0005789">
    <property type="term" value="C:endoplasmic reticulum membrane"/>
    <property type="evidence" value="ECO:0007669"/>
    <property type="project" value="UniProtKB-SubCell"/>
</dbReference>
<dbReference type="EMBL" id="PDCK01000045">
    <property type="protein sequence ID" value="PRQ19632.1"/>
    <property type="molecule type" value="Genomic_DNA"/>
</dbReference>
<dbReference type="Gramene" id="PRQ19632">
    <property type="protein sequence ID" value="PRQ19632"/>
    <property type="gene ID" value="RchiOBHm_Chr7g0219341"/>
</dbReference>
<dbReference type="Pfam" id="PF03547">
    <property type="entry name" value="Mem_trans"/>
    <property type="match status" value="1"/>
</dbReference>
<comment type="subcellular location">
    <subcellularLocation>
        <location evidence="1">Endoplasmic reticulum membrane</location>
        <topology evidence="1">Multi-pass membrane protein</topology>
    </subcellularLocation>
</comment>
<feature type="transmembrane region" description="Helical" evidence="10">
    <location>
        <begin position="140"/>
        <end position="158"/>
    </location>
</feature>
<name>A0A2P6PCJ0_ROSCH</name>
<feature type="transmembrane region" description="Helical" evidence="10">
    <location>
        <begin position="7"/>
        <end position="28"/>
    </location>
</feature>
<feature type="transmembrane region" description="Helical" evidence="10">
    <location>
        <begin position="211"/>
        <end position="231"/>
    </location>
</feature>
<dbReference type="Proteomes" id="UP000238479">
    <property type="component" value="Chromosome 7"/>
</dbReference>
<evidence type="ECO:0000256" key="4">
    <source>
        <dbReference type="ARBA" id="ARBA00022824"/>
    </source>
</evidence>
<dbReference type="STRING" id="74649.A0A2P6PCJ0"/>
<keyword evidence="5 10" id="KW-1133">Transmembrane helix</keyword>
<evidence type="ECO:0000256" key="3">
    <source>
        <dbReference type="ARBA" id="ARBA00022692"/>
    </source>
</evidence>
<evidence type="ECO:0000256" key="5">
    <source>
        <dbReference type="ARBA" id="ARBA00022989"/>
    </source>
</evidence>
<evidence type="ECO:0000256" key="2">
    <source>
        <dbReference type="ARBA" id="ARBA00022448"/>
    </source>
</evidence>
<gene>
    <name evidence="11" type="ORF">RchiOBHm_Chr7g0219341</name>
</gene>
<dbReference type="OMA" id="KGAMHLS"/>
<feature type="transmembrane region" description="Helical" evidence="10">
    <location>
        <begin position="48"/>
        <end position="66"/>
    </location>
</feature>
<evidence type="ECO:0000256" key="10">
    <source>
        <dbReference type="SAM" id="Phobius"/>
    </source>
</evidence>
<feature type="transmembrane region" description="Helical" evidence="10">
    <location>
        <begin position="178"/>
        <end position="199"/>
    </location>
</feature>
<dbReference type="AlphaFoldDB" id="A0A2P6PCJ0"/>
<keyword evidence="12" id="KW-1185">Reference proteome</keyword>
<dbReference type="InterPro" id="IPR045033">
    <property type="entry name" value="PILS1/3/4/5/7"/>
</dbReference>
<dbReference type="PANTHER" id="PTHR31651">
    <property type="match status" value="1"/>
</dbReference>
<keyword evidence="7" id="KW-0927">Auxin signaling pathway</keyword>
<dbReference type="PANTHER" id="PTHR31651:SF33">
    <property type="entry name" value="PROTEIN PIN-LIKES 1"/>
    <property type="match status" value="1"/>
</dbReference>
<comment type="caution">
    <text evidence="11">The sequence shown here is derived from an EMBL/GenBank/DDBJ whole genome shotgun (WGS) entry which is preliminary data.</text>
</comment>
<evidence type="ECO:0000256" key="9">
    <source>
        <dbReference type="ARBA" id="ARBA00025752"/>
    </source>
</evidence>
<keyword evidence="6 10" id="KW-0472">Membrane</keyword>
<evidence type="ECO:0000313" key="12">
    <source>
        <dbReference type="Proteomes" id="UP000238479"/>
    </source>
</evidence>
<feature type="transmembrane region" description="Helical" evidence="10">
    <location>
        <begin position="271"/>
        <end position="291"/>
    </location>
</feature>
<evidence type="ECO:0000256" key="8">
    <source>
        <dbReference type="ARBA" id="ARBA00025100"/>
    </source>
</evidence>
<dbReference type="GO" id="GO:0009734">
    <property type="term" value="P:auxin-activated signaling pathway"/>
    <property type="evidence" value="ECO:0007669"/>
    <property type="project" value="UniProtKB-KW"/>
</dbReference>
<keyword evidence="4" id="KW-0256">Endoplasmic reticulum</keyword>
<comment type="similarity">
    <text evidence="9">Belongs to the auxin efflux carrier (TC 2.A.69.2) family.</text>
</comment>
<organism evidence="11 12">
    <name type="scientific">Rosa chinensis</name>
    <name type="common">China rose</name>
    <dbReference type="NCBI Taxonomy" id="74649"/>
    <lineage>
        <taxon>Eukaryota</taxon>
        <taxon>Viridiplantae</taxon>
        <taxon>Streptophyta</taxon>
        <taxon>Embryophyta</taxon>
        <taxon>Tracheophyta</taxon>
        <taxon>Spermatophyta</taxon>
        <taxon>Magnoliopsida</taxon>
        <taxon>eudicotyledons</taxon>
        <taxon>Gunneridae</taxon>
        <taxon>Pentapetalae</taxon>
        <taxon>rosids</taxon>
        <taxon>fabids</taxon>
        <taxon>Rosales</taxon>
        <taxon>Rosaceae</taxon>
        <taxon>Rosoideae</taxon>
        <taxon>Rosoideae incertae sedis</taxon>
        <taxon>Rosa</taxon>
    </lineage>
</organism>
<feature type="transmembrane region" description="Helical" evidence="10">
    <location>
        <begin position="237"/>
        <end position="259"/>
    </location>
</feature>
<evidence type="ECO:0000256" key="6">
    <source>
        <dbReference type="ARBA" id="ARBA00023136"/>
    </source>
</evidence>
<proteinExistence type="inferred from homology"/>
<keyword evidence="3 10" id="KW-0812">Transmembrane</keyword>
<feature type="transmembrane region" description="Helical" evidence="10">
    <location>
        <begin position="106"/>
        <end position="128"/>
    </location>
</feature>
<feature type="transmembrane region" description="Helical" evidence="10">
    <location>
        <begin position="73"/>
        <end position="94"/>
    </location>
</feature>
<comment type="function">
    <text evidence="8">Involved in cellular auxin homeostasis by regulating auxin metabolism. Regulates intracellular auxin accumulation at the endoplasmic reticulum and thus auxin availability for nuclear auxin signaling.</text>
</comment>
<reference evidence="11 12" key="1">
    <citation type="journal article" date="2018" name="Nat. Genet.">
        <title>The Rosa genome provides new insights in the design of modern roses.</title>
        <authorList>
            <person name="Bendahmane M."/>
        </authorList>
    </citation>
    <scope>NUCLEOTIDE SEQUENCE [LARGE SCALE GENOMIC DNA]</scope>
    <source>
        <strain evidence="12">cv. Old Blush</strain>
    </source>
</reference>
<dbReference type="GO" id="GO:0080162">
    <property type="term" value="P:endoplasmic reticulum to cytosol auxin transport"/>
    <property type="evidence" value="ECO:0007669"/>
    <property type="project" value="InterPro"/>
</dbReference>
<accession>A0A2P6PCJ0</accession>
<evidence type="ECO:0000256" key="7">
    <source>
        <dbReference type="ARBA" id="ARBA00023294"/>
    </source>
</evidence>
<sequence>MKLFQLFITASIPVLKTLLITALGSYLATERVNILGEDSRKHLNSVVFFVYNPALVGSSLAQTITYHSMIKLWFMPVNVGMTFIVGSIFGWILILLTRTPRRLRGLTVGCCAAGNLGNMLLIIIPAVCEEKGSPFGAPDVCYAYGLAYASLSMAIMTPPGKIMNRIMKVVKKLNLETIFSPSIVAAIVGFVIGVIPPVRKVFIEDGAPLRVINDTASLLGIMRVLMVHYLVLIEIVFIYLLLFSGDIPAVTLIIGGNLLKGLRGSGIQTSLVIGIIIVRYVALPLAGILIVKGAMKFGLVHSDPLYLFVFFSFNLHSHLQ</sequence>
<keyword evidence="2" id="KW-0813">Transport</keyword>
<dbReference type="InterPro" id="IPR004776">
    <property type="entry name" value="Mem_transp_PIN-like"/>
</dbReference>
<evidence type="ECO:0000313" key="11">
    <source>
        <dbReference type="EMBL" id="PRQ19632.1"/>
    </source>
</evidence>